<dbReference type="InterPro" id="IPR029058">
    <property type="entry name" value="AB_hydrolase_fold"/>
</dbReference>
<reference evidence="3" key="1">
    <citation type="submission" date="2014-07" db="EMBL/GenBank/DDBJ databases">
        <authorList>
            <person name="Martin A.A"/>
            <person name="De Silva N."/>
        </authorList>
    </citation>
    <scope>NUCLEOTIDE SEQUENCE</scope>
</reference>
<dbReference type="SUPFAM" id="SSF53474">
    <property type="entry name" value="alpha/beta-Hydrolases"/>
    <property type="match status" value="1"/>
</dbReference>
<evidence type="ECO:0000256" key="1">
    <source>
        <dbReference type="SAM" id="SignalP"/>
    </source>
</evidence>
<evidence type="ECO:0000313" key="3">
    <source>
        <dbReference type="Proteomes" id="UP000035680"/>
    </source>
</evidence>
<organism evidence="3 4">
    <name type="scientific">Strongyloides venezuelensis</name>
    <name type="common">Threadworm</name>
    <dbReference type="NCBI Taxonomy" id="75913"/>
    <lineage>
        <taxon>Eukaryota</taxon>
        <taxon>Metazoa</taxon>
        <taxon>Ecdysozoa</taxon>
        <taxon>Nematoda</taxon>
        <taxon>Chromadorea</taxon>
        <taxon>Rhabditida</taxon>
        <taxon>Tylenchina</taxon>
        <taxon>Panagrolaimomorpha</taxon>
        <taxon>Strongyloidoidea</taxon>
        <taxon>Strongyloididae</taxon>
        <taxon>Strongyloides</taxon>
    </lineage>
</organism>
<evidence type="ECO:0000313" key="4">
    <source>
        <dbReference type="WBParaSite" id="SVE_0239700.1"/>
    </source>
</evidence>
<dbReference type="PANTHER" id="PTHR45908">
    <property type="entry name" value="PROTEIN CBG11750-RELATED"/>
    <property type="match status" value="1"/>
</dbReference>
<feature type="chain" id="PRO_5005329185" evidence="1">
    <location>
        <begin position="22"/>
        <end position="321"/>
    </location>
</feature>
<name>A0A0K0F0T0_STRVS</name>
<dbReference type="Pfam" id="PF01764">
    <property type="entry name" value="Lipase_3"/>
    <property type="match status" value="1"/>
</dbReference>
<accession>A0A0K0F0T0</accession>
<dbReference type="CDD" id="cd00519">
    <property type="entry name" value="Lipase_3"/>
    <property type="match status" value="1"/>
</dbReference>
<keyword evidence="1" id="KW-0732">Signal</keyword>
<proteinExistence type="predicted"/>
<dbReference type="AlphaFoldDB" id="A0A0K0F0T0"/>
<feature type="signal peptide" evidence="1">
    <location>
        <begin position="1"/>
        <end position="21"/>
    </location>
</feature>
<reference evidence="4" key="2">
    <citation type="submission" date="2015-08" db="UniProtKB">
        <authorList>
            <consortium name="WormBaseParasite"/>
        </authorList>
    </citation>
    <scope>IDENTIFICATION</scope>
</reference>
<dbReference type="Gene3D" id="3.40.50.1820">
    <property type="entry name" value="alpha/beta hydrolase"/>
    <property type="match status" value="1"/>
</dbReference>
<protein>
    <submittedName>
        <fullName evidence="4">Lipase_3 domain-containing protein</fullName>
    </submittedName>
</protein>
<dbReference type="InterPro" id="IPR002921">
    <property type="entry name" value="Fungal_lipase-type"/>
</dbReference>
<dbReference type="WBParaSite" id="SVE_0239700.1">
    <property type="protein sequence ID" value="SVE_0239700.1"/>
    <property type="gene ID" value="SVE_0239700"/>
</dbReference>
<sequence>MIPRKNIFLFLSLLIVTPKLCENIYLEKEAILCGRLAGAVLREKLENCLNHDKLLASSAHLLYAKNSTKKELFADLRTAIFEDTTQRGVLIVVEKGSGSPMQVIYQMISGIFQELVNFMGAGKVWKYTYDVHSIHIEWLLEKLESLMNSGNYTRIIFTGHSLGGGISILDAFACVKAKVCRSENTKVITLGSPRTGDEYFAQTYNKLIPETYRVVVKGDVVPAFPPCNKKIFSSTCQKPIFDPSEKPWYQRAGYYHVGREIYYPDGYENKFKYCKPRYEDPNCSPQVLPDLLTLMIKKEDFNFYHNRYFKIEKNGNPCRFV</sequence>
<keyword evidence="3" id="KW-1185">Reference proteome</keyword>
<evidence type="ECO:0000259" key="2">
    <source>
        <dbReference type="Pfam" id="PF01764"/>
    </source>
</evidence>
<dbReference type="GO" id="GO:0006629">
    <property type="term" value="P:lipid metabolic process"/>
    <property type="evidence" value="ECO:0007669"/>
    <property type="project" value="InterPro"/>
</dbReference>
<feature type="domain" description="Fungal lipase-type" evidence="2">
    <location>
        <begin position="92"/>
        <end position="228"/>
    </location>
</feature>
<dbReference type="Proteomes" id="UP000035680">
    <property type="component" value="Unassembled WGS sequence"/>
</dbReference>